<dbReference type="AlphaFoldDB" id="A0A238JE92"/>
<dbReference type="Gene3D" id="3.30.110.170">
    <property type="entry name" value="Protein of unknown function (DUF541), domain 1"/>
    <property type="match status" value="1"/>
</dbReference>
<dbReference type="Gene3D" id="3.30.70.2970">
    <property type="entry name" value="Protein of unknown function (DUF541), domain 2"/>
    <property type="match status" value="1"/>
</dbReference>
<dbReference type="Proteomes" id="UP000225972">
    <property type="component" value="Unassembled WGS sequence"/>
</dbReference>
<keyword evidence="1" id="KW-0732">Signal</keyword>
<feature type="chain" id="PRO_5013167300" evidence="1">
    <location>
        <begin position="19"/>
        <end position="229"/>
    </location>
</feature>
<sequence>MRALLIVLAFMAGQPALAENTRTITVAGEASVAAAPDMATLTLGATGRGKDPVTAMNATSEVLDAVIARLRAQGLEERDMQTSSLRLNRQARWDSKAEKEVFLGYEASNMLTIRVRDLSQLSEVLAAVLQDGANSLSNLSWGVRDPQRLEDEARRRAVKDAMDKAKLYADAAGLPLGDVMSIRDTADPIMRSPLHRNAPVMEAMAADVPVAAGEIEARAEVTMIFAIGE</sequence>
<accession>A0A238JE92</accession>
<dbReference type="Pfam" id="PF04402">
    <property type="entry name" value="SIMPL"/>
    <property type="match status" value="1"/>
</dbReference>
<evidence type="ECO:0000313" key="3">
    <source>
        <dbReference type="Proteomes" id="UP000225972"/>
    </source>
</evidence>
<dbReference type="InterPro" id="IPR007497">
    <property type="entry name" value="SIMPL/DUF541"/>
</dbReference>
<dbReference type="OrthoDB" id="9813144at2"/>
<evidence type="ECO:0000256" key="1">
    <source>
        <dbReference type="SAM" id="SignalP"/>
    </source>
</evidence>
<dbReference type="GO" id="GO:0006974">
    <property type="term" value="P:DNA damage response"/>
    <property type="evidence" value="ECO:0007669"/>
    <property type="project" value="TreeGrafter"/>
</dbReference>
<reference evidence="3" key="1">
    <citation type="submission" date="2017-05" db="EMBL/GenBank/DDBJ databases">
        <authorList>
            <person name="Rodrigo-Torres L."/>
            <person name="Arahal R. D."/>
            <person name="Lucena T."/>
        </authorList>
    </citation>
    <scope>NUCLEOTIDE SEQUENCE [LARGE SCALE GENOMIC DNA]</scope>
    <source>
        <strain evidence="3">CECT 8649</strain>
    </source>
</reference>
<name>A0A238JE92_9RHOB</name>
<feature type="signal peptide" evidence="1">
    <location>
        <begin position="1"/>
        <end position="18"/>
    </location>
</feature>
<evidence type="ECO:0000313" key="2">
    <source>
        <dbReference type="EMBL" id="SMX29000.1"/>
    </source>
</evidence>
<proteinExistence type="predicted"/>
<organism evidence="2 3">
    <name type="scientific">Pelagimonas phthalicica</name>
    <dbReference type="NCBI Taxonomy" id="1037362"/>
    <lineage>
        <taxon>Bacteria</taxon>
        <taxon>Pseudomonadati</taxon>
        <taxon>Pseudomonadota</taxon>
        <taxon>Alphaproteobacteria</taxon>
        <taxon>Rhodobacterales</taxon>
        <taxon>Roseobacteraceae</taxon>
        <taxon>Pelagimonas</taxon>
    </lineage>
</organism>
<dbReference type="PANTHER" id="PTHR34387">
    <property type="entry name" value="SLR1258 PROTEIN"/>
    <property type="match status" value="1"/>
</dbReference>
<dbReference type="PANTHER" id="PTHR34387:SF1">
    <property type="entry name" value="PERIPLASMIC IMMUNOGENIC PROTEIN"/>
    <property type="match status" value="1"/>
</dbReference>
<dbReference type="EMBL" id="FXXP01000002">
    <property type="protein sequence ID" value="SMX29000.1"/>
    <property type="molecule type" value="Genomic_DNA"/>
</dbReference>
<gene>
    <name evidence="2" type="ORF">TRP8649_03128</name>
</gene>
<dbReference type="RefSeq" id="WP_099246741.1">
    <property type="nucleotide sequence ID" value="NZ_FXXP01000002.1"/>
</dbReference>
<dbReference type="InterPro" id="IPR052022">
    <property type="entry name" value="26kDa_periplasmic_antigen"/>
</dbReference>
<keyword evidence="3" id="KW-1185">Reference proteome</keyword>
<protein>
    <submittedName>
        <fullName evidence="2">26 kDa periplasmic immunogenic protein</fullName>
    </submittedName>
</protein>